<dbReference type="Proteomes" id="UP000232101">
    <property type="component" value="Unassembled WGS sequence"/>
</dbReference>
<proteinExistence type="predicted"/>
<dbReference type="RefSeq" id="WP_100542924.1">
    <property type="nucleotide sequence ID" value="NZ_PHQY01000586.1"/>
</dbReference>
<accession>A0A2M9Q773</accession>
<dbReference type="AlphaFoldDB" id="A0A2M9Q773"/>
<dbReference type="EMBL" id="PHQY01000586">
    <property type="protein sequence ID" value="PJO43918.1"/>
    <property type="molecule type" value="Genomic_DNA"/>
</dbReference>
<comment type="caution">
    <text evidence="1">The sequence shown here is derived from an EMBL/GenBank/DDBJ whole genome shotgun (WGS) entry which is preliminary data.</text>
</comment>
<evidence type="ECO:0008006" key="3">
    <source>
        <dbReference type="Google" id="ProtNLM"/>
    </source>
</evidence>
<organism evidence="1 2">
    <name type="scientific">Lysinibacillus xylanilyticus</name>
    <dbReference type="NCBI Taxonomy" id="582475"/>
    <lineage>
        <taxon>Bacteria</taxon>
        <taxon>Bacillati</taxon>
        <taxon>Bacillota</taxon>
        <taxon>Bacilli</taxon>
        <taxon>Bacillales</taxon>
        <taxon>Bacillaceae</taxon>
        <taxon>Lysinibacillus</taxon>
    </lineage>
</organism>
<sequence length="120" mass="13701">MVSARRKALERLWRGNCTVKAWQEVEDPITHVTKHEEVTLYENLKCKLSHEKLTSSSSTGGPAIITEQIKLSLGNEYKIPSGCKIIVTQYDVTEEYTRSGKPGIFMDHQEIVLELFKEYA</sequence>
<protein>
    <recommendedName>
        <fullName evidence="3">Phage protein</fullName>
    </recommendedName>
</protein>
<gene>
    <name evidence="1" type="ORF">CWD94_10025</name>
</gene>
<name>A0A2M9Q773_9BACI</name>
<evidence type="ECO:0000313" key="1">
    <source>
        <dbReference type="EMBL" id="PJO43918.1"/>
    </source>
</evidence>
<evidence type="ECO:0000313" key="2">
    <source>
        <dbReference type="Proteomes" id="UP000232101"/>
    </source>
</evidence>
<reference evidence="1 2" key="1">
    <citation type="submission" date="2017-11" db="EMBL/GenBank/DDBJ databases">
        <title>Bacterial isolate from king chilli rhizosphere.</title>
        <authorList>
            <person name="Takhelmayum P."/>
            <person name="Sarangthem I."/>
        </authorList>
    </citation>
    <scope>NUCLEOTIDE SEQUENCE [LARGE SCALE GENOMIC DNA]</scope>
    <source>
        <strain evidence="2">t26</strain>
    </source>
</reference>